<evidence type="ECO:0000313" key="2">
    <source>
        <dbReference type="EMBL" id="AIU93794.1"/>
    </source>
</evidence>
<evidence type="ECO:0000256" key="1">
    <source>
        <dbReference type="SAM" id="MobiDB-lite"/>
    </source>
</evidence>
<protein>
    <recommendedName>
        <fullName evidence="3">Replication protein</fullName>
    </recommendedName>
</protein>
<feature type="region of interest" description="Disordered" evidence="1">
    <location>
        <begin position="282"/>
        <end position="319"/>
    </location>
</feature>
<sequence length="492" mass="55108">MRGLVIRSNFAEIDRNSEHLTALVFTLTVRCPFGAEVAASTPFCAFTRDFLAEIPDSPKGLTVPGTSQGTPCPEQQTTFSTSSDEQITRPEAENVASSLSNFGDIQYSDAVSRAKANIERVEKMNEESDQRGRTWSIPVSPQMQSKTPIWSGRAQWQRQVREILNRKEGKNLCRNHHTDPQRVFAVAVSMASFADLRTGRRVTASREVLAERAGVSVTVLKRARRVLAELGLAREMVRGRFLRTLEQWAAEAHHGRKQVKATSVWALVSPKVIVLRGTHDRTTPALSPARRYTKAAPTLGEPHRPRYPQDASHGPQSVALSFGTCTSVKKYKTTRASARRPDDSHRQPREPRPISLQRAAAGLILHTPCLDTGEHIGAVCDALRDHYVDPERWTGRDIALALTEDTRRRGWIWPTRDSLKHPVRYLRWRLAAIDWSLPSPTERAEAAKRHRDAERRAAASALAERAEKAASEGVRVTAMARIRKLLQNKRSK</sequence>
<dbReference type="EMBL" id="KJ605395">
    <property type="protein sequence ID" value="AIU93794.1"/>
    <property type="molecule type" value="Genomic_DNA"/>
</dbReference>
<name>A0A097SQJ2_9NOCA</name>
<feature type="compositionally biased region" description="Polar residues" evidence="1">
    <location>
        <begin position="65"/>
        <end position="85"/>
    </location>
</feature>
<reference evidence="2" key="1">
    <citation type="submission" date="2014-03" db="EMBL/GenBank/DDBJ databases">
        <authorList>
            <person name="Zhang G."/>
            <person name="Zhu L."/>
            <person name="Fang P."/>
        </authorList>
    </citation>
    <scope>NUCLEOTIDE SEQUENCE</scope>
    <source>
        <strain evidence="2">NS1</strain>
        <plasmid evidence="2">pNSL1</plasmid>
    </source>
</reference>
<accession>A0A097SQJ2</accession>
<feature type="region of interest" description="Disordered" evidence="1">
    <location>
        <begin position="65"/>
        <end position="87"/>
    </location>
</feature>
<feature type="compositionally biased region" description="Basic and acidic residues" evidence="1">
    <location>
        <begin position="339"/>
        <end position="352"/>
    </location>
</feature>
<proteinExistence type="predicted"/>
<keyword evidence="2" id="KW-0614">Plasmid</keyword>
<dbReference type="AlphaFoldDB" id="A0A097SQJ2"/>
<geneLocation type="plasmid" evidence="2">
    <name>pNSL1</name>
</geneLocation>
<organism evidence="2">
    <name type="scientific">Rhodococcus sp. NS1</name>
    <dbReference type="NCBI Taxonomy" id="402236"/>
    <lineage>
        <taxon>Bacteria</taxon>
        <taxon>Bacillati</taxon>
        <taxon>Actinomycetota</taxon>
        <taxon>Actinomycetes</taxon>
        <taxon>Mycobacteriales</taxon>
        <taxon>Nocardiaceae</taxon>
        <taxon>Rhodococcus</taxon>
    </lineage>
</organism>
<evidence type="ECO:0008006" key="3">
    <source>
        <dbReference type="Google" id="ProtNLM"/>
    </source>
</evidence>
<gene>
    <name evidence="2" type="ORF">LRS1606.360</name>
</gene>
<feature type="region of interest" description="Disordered" evidence="1">
    <location>
        <begin position="331"/>
        <end position="354"/>
    </location>
</feature>